<evidence type="ECO:0000256" key="1">
    <source>
        <dbReference type="SAM" id="MobiDB-lite"/>
    </source>
</evidence>
<feature type="compositionally biased region" description="Basic and acidic residues" evidence="1">
    <location>
        <begin position="250"/>
        <end position="264"/>
    </location>
</feature>
<keyword evidence="3" id="KW-1185">Reference proteome</keyword>
<accession>A0A7G2CGA5</accession>
<dbReference type="EMBL" id="LR877153">
    <property type="protein sequence ID" value="CAD2217733.1"/>
    <property type="molecule type" value="Genomic_DNA"/>
</dbReference>
<gene>
    <name evidence="2" type="ORF">ADEAN_000521300</name>
</gene>
<protein>
    <submittedName>
        <fullName evidence="2">Uncharacterized protein</fullName>
    </submittedName>
</protein>
<dbReference type="VEuPathDB" id="TriTrypDB:ADEAN_000521300"/>
<feature type="region of interest" description="Disordered" evidence="1">
    <location>
        <begin position="211"/>
        <end position="264"/>
    </location>
</feature>
<evidence type="ECO:0000313" key="2">
    <source>
        <dbReference type="EMBL" id="CAD2217733.1"/>
    </source>
</evidence>
<evidence type="ECO:0000313" key="3">
    <source>
        <dbReference type="Proteomes" id="UP000515908"/>
    </source>
</evidence>
<reference evidence="2 3" key="1">
    <citation type="submission" date="2020-08" db="EMBL/GenBank/DDBJ databases">
        <authorList>
            <person name="Newling K."/>
            <person name="Davey J."/>
            <person name="Forrester S."/>
        </authorList>
    </citation>
    <scope>NUCLEOTIDE SEQUENCE [LARGE SCALE GENOMIC DNA]</scope>
    <source>
        <strain evidence="3">Crithidia deanei Carvalho (ATCC PRA-265)</strain>
    </source>
</reference>
<dbReference type="Proteomes" id="UP000515908">
    <property type="component" value="Chromosome 09"/>
</dbReference>
<name>A0A7G2CGA5_9TRYP</name>
<proteinExistence type="predicted"/>
<feature type="compositionally biased region" description="Polar residues" evidence="1">
    <location>
        <begin position="219"/>
        <end position="231"/>
    </location>
</feature>
<sequence length="549" mass="60817">MSGTITTVDQGKKEKEADAPFVDERRWWKELSLRLYPTFTMPRQQLELLGRTVLHTSFPAHRGRRAVSDALWKKKIAAPSKNQNSIGDDKDASLGQFLDRSRQISLHTQRAAQEDEVGSERLLFAASTGVLFQALLSSFMATREGEKCVVCLPGVLMGASTAVYDVLHLHRRETSLSVVLYDVGTAPNGNALFVDVQELGQTLREFKKDYDAHQKENSSKVSTAEDQPTLTKTDDNTSSRNPGRFFQRLLGKEKKEEPKATNRATEKMGTSTFFSEFHCLFVFCDLFTKSVSNKTEVLQFLSSIQNNGQTFAVEITSPTVNIGSLMHQDDHHTGGEKKVDFTIVSLEGPSLLGGAIGVHHSHSDESLRKYLSHHMRHALAPASDMSFHLSLLKQLSLFFMTNKYDYALVLFYLTSINVSLKAATELVSQTINSVLPSKDGPAHGKENHGSTLSYSISKDKMVEQLLAFFDSRLALLQSNLANQEASGTAVAQQLRHLLTFESAQQVKGLMEYLYTVSTDALSSSPLLATWWKRAVAGQPPVLGSQLLPG</sequence>
<organism evidence="2 3">
    <name type="scientific">Angomonas deanei</name>
    <dbReference type="NCBI Taxonomy" id="59799"/>
    <lineage>
        <taxon>Eukaryota</taxon>
        <taxon>Discoba</taxon>
        <taxon>Euglenozoa</taxon>
        <taxon>Kinetoplastea</taxon>
        <taxon>Metakinetoplastina</taxon>
        <taxon>Trypanosomatida</taxon>
        <taxon>Trypanosomatidae</taxon>
        <taxon>Strigomonadinae</taxon>
        <taxon>Angomonas</taxon>
    </lineage>
</organism>
<dbReference type="AlphaFoldDB" id="A0A7G2CGA5"/>